<dbReference type="GeneID" id="63725118"/>
<reference evidence="4" key="1">
    <citation type="journal article" date="2017" name="Genome Biol.">
        <title>Comparative genomics reveals high biological diversity and specific adaptations in the industrially and medically important fungal genus Aspergillus.</title>
        <authorList>
            <person name="de Vries R.P."/>
            <person name="Riley R."/>
            <person name="Wiebenga A."/>
            <person name="Aguilar-Osorio G."/>
            <person name="Amillis S."/>
            <person name="Uchima C.A."/>
            <person name="Anderluh G."/>
            <person name="Asadollahi M."/>
            <person name="Askin M."/>
            <person name="Barry K."/>
            <person name="Battaglia E."/>
            <person name="Bayram O."/>
            <person name="Benocci T."/>
            <person name="Braus-Stromeyer S.A."/>
            <person name="Caldana C."/>
            <person name="Canovas D."/>
            <person name="Cerqueira G.C."/>
            <person name="Chen F."/>
            <person name="Chen W."/>
            <person name="Choi C."/>
            <person name="Clum A."/>
            <person name="Dos Santos R.A."/>
            <person name="Damasio A.R."/>
            <person name="Diallinas G."/>
            <person name="Emri T."/>
            <person name="Fekete E."/>
            <person name="Flipphi M."/>
            <person name="Freyberg S."/>
            <person name="Gallo A."/>
            <person name="Gournas C."/>
            <person name="Habgood R."/>
            <person name="Hainaut M."/>
            <person name="Harispe M.L."/>
            <person name="Henrissat B."/>
            <person name="Hilden K.S."/>
            <person name="Hope R."/>
            <person name="Hossain A."/>
            <person name="Karabika E."/>
            <person name="Karaffa L."/>
            <person name="Karanyi Z."/>
            <person name="Krasevec N."/>
            <person name="Kuo A."/>
            <person name="Kusch H."/>
            <person name="LaButti K."/>
            <person name="Lagendijk E.L."/>
            <person name="Lapidus A."/>
            <person name="Levasseur A."/>
            <person name="Lindquist E."/>
            <person name="Lipzen A."/>
            <person name="Logrieco A.F."/>
            <person name="MacCabe A."/>
            <person name="Maekelae M.R."/>
            <person name="Malavazi I."/>
            <person name="Melin P."/>
            <person name="Meyer V."/>
            <person name="Mielnichuk N."/>
            <person name="Miskei M."/>
            <person name="Molnar A.P."/>
            <person name="Mule G."/>
            <person name="Ngan C.Y."/>
            <person name="Orejas M."/>
            <person name="Orosz E."/>
            <person name="Ouedraogo J.P."/>
            <person name="Overkamp K.M."/>
            <person name="Park H.-S."/>
            <person name="Perrone G."/>
            <person name="Piumi F."/>
            <person name="Punt P.J."/>
            <person name="Ram A.F."/>
            <person name="Ramon A."/>
            <person name="Rauscher S."/>
            <person name="Record E."/>
            <person name="Riano-Pachon D.M."/>
            <person name="Robert V."/>
            <person name="Roehrig J."/>
            <person name="Ruller R."/>
            <person name="Salamov A."/>
            <person name="Salih N.S."/>
            <person name="Samson R.A."/>
            <person name="Sandor E."/>
            <person name="Sanguinetti M."/>
            <person name="Schuetze T."/>
            <person name="Sepcic K."/>
            <person name="Shelest E."/>
            <person name="Sherlock G."/>
            <person name="Sophianopoulou V."/>
            <person name="Squina F.M."/>
            <person name="Sun H."/>
            <person name="Susca A."/>
            <person name="Todd R.B."/>
            <person name="Tsang A."/>
            <person name="Unkles S.E."/>
            <person name="van de Wiele N."/>
            <person name="van Rossen-Uffink D."/>
            <person name="Oliveira J.V."/>
            <person name="Vesth T.C."/>
            <person name="Visser J."/>
            <person name="Yu J.-H."/>
            <person name="Zhou M."/>
            <person name="Andersen M.R."/>
            <person name="Archer D.B."/>
            <person name="Baker S.E."/>
            <person name="Benoit I."/>
            <person name="Brakhage A.A."/>
            <person name="Braus G.H."/>
            <person name="Fischer R."/>
            <person name="Frisvad J.C."/>
            <person name="Goldman G.H."/>
            <person name="Houbraken J."/>
            <person name="Oakley B."/>
            <person name="Pocsi I."/>
            <person name="Scazzocchio C."/>
            <person name="Seiboth B."/>
            <person name="vanKuyk P.A."/>
            <person name="Wortman J."/>
            <person name="Dyer P.S."/>
            <person name="Grigoriev I.V."/>
        </authorList>
    </citation>
    <scope>NUCLEOTIDE SEQUENCE [LARGE SCALE GENOMIC DNA]</scope>
    <source>
        <strain evidence="4">CBS 583.65</strain>
    </source>
</reference>
<name>A0A1L9P5Y3_ASPVE</name>
<feature type="region of interest" description="Disordered" evidence="1">
    <location>
        <begin position="131"/>
        <end position="230"/>
    </location>
</feature>
<accession>A0A1L9P5Y3</accession>
<dbReference type="RefSeq" id="XP_040662681.1">
    <property type="nucleotide sequence ID" value="XM_040809607.1"/>
</dbReference>
<feature type="transmembrane region" description="Helical" evidence="2">
    <location>
        <begin position="80"/>
        <end position="100"/>
    </location>
</feature>
<dbReference type="Proteomes" id="UP000184073">
    <property type="component" value="Unassembled WGS sequence"/>
</dbReference>
<sequence length="230" mass="24881">MPPPPLNLNLNRDPPPPSDSITSNLNFNTNIDTDTDTDTIIPPQIKPRADNTETATHITHNSISIPSTYGRTSNPPNPGVIVGATLGAVAGFLLILYLLYLGLTSGRRFSASTIGGTSTTASEIVDVGIRNRNRGPRYGYGGGRRHRGDEVIVEESLTSRSRTDGGGVVEVVEEESVIDPPPSSRYRSRSRSSRSSSRTRSDRYRRHRGGGVREIDPMAYGGGSEFSERS</sequence>
<evidence type="ECO:0000256" key="2">
    <source>
        <dbReference type="SAM" id="Phobius"/>
    </source>
</evidence>
<keyword evidence="2" id="KW-0472">Membrane</keyword>
<keyword evidence="2" id="KW-1133">Transmembrane helix</keyword>
<dbReference type="EMBL" id="KV878125">
    <property type="protein sequence ID" value="OJI96918.1"/>
    <property type="molecule type" value="Genomic_DNA"/>
</dbReference>
<feature type="region of interest" description="Disordered" evidence="1">
    <location>
        <begin position="1"/>
        <end position="41"/>
    </location>
</feature>
<keyword evidence="2" id="KW-0812">Transmembrane</keyword>
<organism evidence="3 4">
    <name type="scientific">Aspergillus versicolor CBS 583.65</name>
    <dbReference type="NCBI Taxonomy" id="1036611"/>
    <lineage>
        <taxon>Eukaryota</taxon>
        <taxon>Fungi</taxon>
        <taxon>Dikarya</taxon>
        <taxon>Ascomycota</taxon>
        <taxon>Pezizomycotina</taxon>
        <taxon>Eurotiomycetes</taxon>
        <taxon>Eurotiomycetidae</taxon>
        <taxon>Eurotiales</taxon>
        <taxon>Aspergillaceae</taxon>
        <taxon>Aspergillus</taxon>
        <taxon>Aspergillus subgen. Nidulantes</taxon>
    </lineage>
</organism>
<proteinExistence type="predicted"/>
<dbReference type="AlphaFoldDB" id="A0A1L9P5Y3"/>
<protein>
    <submittedName>
        <fullName evidence="3">Uncharacterized protein</fullName>
    </submittedName>
</protein>
<evidence type="ECO:0000313" key="3">
    <source>
        <dbReference type="EMBL" id="OJI96918.1"/>
    </source>
</evidence>
<dbReference type="VEuPathDB" id="FungiDB:ASPVEDRAFT_23897"/>
<evidence type="ECO:0000256" key="1">
    <source>
        <dbReference type="SAM" id="MobiDB-lite"/>
    </source>
</evidence>
<gene>
    <name evidence="3" type="ORF">ASPVEDRAFT_23897</name>
</gene>
<dbReference type="OrthoDB" id="4510692at2759"/>
<keyword evidence="4" id="KW-1185">Reference proteome</keyword>
<evidence type="ECO:0000313" key="4">
    <source>
        <dbReference type="Proteomes" id="UP000184073"/>
    </source>
</evidence>